<proteinExistence type="predicted"/>
<organism evidence="1">
    <name type="scientific">Anguilla anguilla</name>
    <name type="common">European freshwater eel</name>
    <name type="synonym">Muraena anguilla</name>
    <dbReference type="NCBI Taxonomy" id="7936"/>
    <lineage>
        <taxon>Eukaryota</taxon>
        <taxon>Metazoa</taxon>
        <taxon>Chordata</taxon>
        <taxon>Craniata</taxon>
        <taxon>Vertebrata</taxon>
        <taxon>Euteleostomi</taxon>
        <taxon>Actinopterygii</taxon>
        <taxon>Neopterygii</taxon>
        <taxon>Teleostei</taxon>
        <taxon>Anguilliformes</taxon>
        <taxon>Anguillidae</taxon>
        <taxon>Anguilla</taxon>
    </lineage>
</organism>
<accession>A0A0E9PQ64</accession>
<protein>
    <submittedName>
        <fullName evidence="1">Uncharacterized protein</fullName>
    </submittedName>
</protein>
<dbReference type="EMBL" id="GBXM01101831">
    <property type="protein sequence ID" value="JAH06746.1"/>
    <property type="molecule type" value="Transcribed_RNA"/>
</dbReference>
<dbReference type="AlphaFoldDB" id="A0A0E9PQ64"/>
<name>A0A0E9PQ64_ANGAN</name>
<reference evidence="1" key="2">
    <citation type="journal article" date="2015" name="Fish Shellfish Immunol.">
        <title>Early steps in the European eel (Anguilla anguilla)-Vibrio vulnificus interaction in the gills: Role of the RtxA13 toxin.</title>
        <authorList>
            <person name="Callol A."/>
            <person name="Pajuelo D."/>
            <person name="Ebbesson L."/>
            <person name="Teles M."/>
            <person name="MacKenzie S."/>
            <person name="Amaro C."/>
        </authorList>
    </citation>
    <scope>NUCLEOTIDE SEQUENCE</scope>
</reference>
<evidence type="ECO:0000313" key="1">
    <source>
        <dbReference type="EMBL" id="JAH06746.1"/>
    </source>
</evidence>
<reference evidence="1" key="1">
    <citation type="submission" date="2014-11" db="EMBL/GenBank/DDBJ databases">
        <authorList>
            <person name="Amaro Gonzalez C."/>
        </authorList>
    </citation>
    <scope>NUCLEOTIDE SEQUENCE</scope>
</reference>
<sequence>MMCTPPLCVRGGYLWVCTHLESPSLLLIGKQECPKKTVIKNAHNKGMGVIFWAPLGESLYLCWCGKDVFFLLKPLMWTCENSNNTLY</sequence>